<dbReference type="InterPro" id="IPR008966">
    <property type="entry name" value="Adhesion_dom_sf"/>
</dbReference>
<feature type="region of interest" description="Disordered" evidence="1">
    <location>
        <begin position="2145"/>
        <end position="2164"/>
    </location>
</feature>
<feature type="compositionally biased region" description="Basic and acidic residues" evidence="1">
    <location>
        <begin position="1995"/>
        <end position="2007"/>
    </location>
</feature>
<protein>
    <submittedName>
        <fullName evidence="3">Fimbrial isopeptide formation D2 domain protein</fullName>
    </submittedName>
</protein>
<organism evidence="3 4">
    <name type="scientific">Thalassobacter stenotrophicus</name>
    <dbReference type="NCBI Taxonomy" id="266809"/>
    <lineage>
        <taxon>Bacteria</taxon>
        <taxon>Pseudomonadati</taxon>
        <taxon>Pseudomonadota</taxon>
        <taxon>Alphaproteobacteria</taxon>
        <taxon>Rhodobacterales</taxon>
        <taxon>Roseobacteraceae</taxon>
        <taxon>Thalassobacter</taxon>
    </lineage>
</organism>
<evidence type="ECO:0000259" key="2">
    <source>
        <dbReference type="Pfam" id="PF01345"/>
    </source>
</evidence>
<dbReference type="eggNOG" id="COG1361">
    <property type="taxonomic scope" value="Bacteria"/>
</dbReference>
<feature type="compositionally biased region" description="Polar residues" evidence="1">
    <location>
        <begin position="1536"/>
        <end position="1546"/>
    </location>
</feature>
<dbReference type="Proteomes" id="UP000051298">
    <property type="component" value="Unassembled WGS sequence"/>
</dbReference>
<feature type="domain" description="DUF11" evidence="2">
    <location>
        <begin position="1088"/>
        <end position="1213"/>
    </location>
</feature>
<feature type="domain" description="DUF11" evidence="2">
    <location>
        <begin position="1706"/>
        <end position="1836"/>
    </location>
</feature>
<feature type="region of interest" description="Disordered" evidence="1">
    <location>
        <begin position="2437"/>
        <end position="2457"/>
    </location>
</feature>
<dbReference type="STRING" id="266809.PM03_12815"/>
<feature type="domain" description="DUF11" evidence="2">
    <location>
        <begin position="2626"/>
        <end position="2746"/>
    </location>
</feature>
<dbReference type="Gene3D" id="2.60.40.740">
    <property type="match status" value="12"/>
</dbReference>
<dbReference type="InterPro" id="IPR051172">
    <property type="entry name" value="Chlamydia_OmcB"/>
</dbReference>
<feature type="region of interest" description="Disordered" evidence="1">
    <location>
        <begin position="1994"/>
        <end position="2021"/>
    </location>
</feature>
<feature type="region of interest" description="Disordered" evidence="1">
    <location>
        <begin position="1504"/>
        <end position="1546"/>
    </location>
</feature>
<dbReference type="EMBL" id="CYRX01000031">
    <property type="protein sequence ID" value="CUH61221.1"/>
    <property type="molecule type" value="Genomic_DNA"/>
</dbReference>
<evidence type="ECO:0000313" key="3">
    <source>
        <dbReference type="EMBL" id="CUH61221.1"/>
    </source>
</evidence>
<feature type="compositionally biased region" description="Basic and acidic residues" evidence="1">
    <location>
        <begin position="1505"/>
        <end position="1520"/>
    </location>
</feature>
<feature type="domain" description="DUF11" evidence="2">
    <location>
        <begin position="2033"/>
        <end position="2151"/>
    </location>
</feature>
<accession>A0A0P1F129</accession>
<reference evidence="3 4" key="1">
    <citation type="submission" date="2015-09" db="EMBL/GenBank/DDBJ databases">
        <authorList>
            <consortium name="Swine Surveillance"/>
        </authorList>
    </citation>
    <scope>NUCLEOTIDE SEQUENCE [LARGE SCALE GENOMIC DNA]</scope>
    <source>
        <strain evidence="3 4">CECT 5294</strain>
    </source>
</reference>
<feature type="domain" description="DUF11" evidence="2">
    <location>
        <begin position="1381"/>
        <end position="1513"/>
    </location>
</feature>
<dbReference type="SUPFAM" id="SSF49401">
    <property type="entry name" value="Bacterial adhesins"/>
    <property type="match status" value="1"/>
</dbReference>
<dbReference type="PANTHER" id="PTHR34819">
    <property type="entry name" value="LARGE CYSTEINE-RICH PERIPLASMIC PROTEIN OMCB"/>
    <property type="match status" value="1"/>
</dbReference>
<dbReference type="NCBIfam" id="TIGR01451">
    <property type="entry name" value="B_ant_repeat"/>
    <property type="match status" value="9"/>
</dbReference>
<dbReference type="NCBIfam" id="TIGR04226">
    <property type="entry name" value="RrgB_K2N_iso_D2"/>
    <property type="match status" value="6"/>
</dbReference>
<proteinExistence type="predicted"/>
<gene>
    <name evidence="3" type="ORF">THS5294_02524</name>
</gene>
<feature type="domain" description="DUF11" evidence="2">
    <location>
        <begin position="3229"/>
        <end position="3351"/>
    </location>
</feature>
<name>A0A0P1F129_9RHOB</name>
<dbReference type="Gene3D" id="2.60.40.10">
    <property type="entry name" value="Immunoglobulins"/>
    <property type="match status" value="1"/>
</dbReference>
<dbReference type="InterPro" id="IPR001434">
    <property type="entry name" value="OmcB-like_DUF11"/>
</dbReference>
<feature type="compositionally biased region" description="Polar residues" evidence="1">
    <location>
        <begin position="2146"/>
        <end position="2156"/>
    </location>
</feature>
<dbReference type="InterPro" id="IPR047589">
    <property type="entry name" value="DUF11_rpt"/>
</dbReference>
<dbReference type="Pfam" id="PF01345">
    <property type="entry name" value="DUF11"/>
    <property type="match status" value="6"/>
</dbReference>
<evidence type="ECO:0000256" key="1">
    <source>
        <dbReference type="SAM" id="MobiDB-lite"/>
    </source>
</evidence>
<evidence type="ECO:0000313" key="4">
    <source>
        <dbReference type="Proteomes" id="UP000051298"/>
    </source>
</evidence>
<dbReference type="eggNOG" id="COG4932">
    <property type="taxonomic scope" value="Bacteria"/>
</dbReference>
<feature type="region of interest" description="Disordered" evidence="1">
    <location>
        <begin position="2738"/>
        <end position="2761"/>
    </location>
</feature>
<dbReference type="InterPro" id="IPR026466">
    <property type="entry name" value="Fim_isopep_form_D2_dom"/>
</dbReference>
<dbReference type="PANTHER" id="PTHR34819:SF3">
    <property type="entry name" value="CELL SURFACE PROTEIN"/>
    <property type="match status" value="1"/>
</dbReference>
<dbReference type="InterPro" id="IPR013783">
    <property type="entry name" value="Ig-like_fold"/>
</dbReference>
<sequence length="3583" mass="369208">MPQSRGVRIMKDLPRFEPLEDRIVLDGEAQVTVSGPTDVELGAQDVEFTLTFDNLHSTDTGYLPFIDVVLPTLGPDGYDGVSFDSATFLGGAIDTTQLVFDTAGEAVHPIATDTLGDPLIVTGTPGETLLVFTLPYGSFSPGNPAVDVVMTLDFSDEADLNHTVDLETRAGFALGNDPLDNPAADPSTLSAFSTTSVGKTLFELTKTNSAPENEAATGPSYVYEYTLEVTVAPGQTLTDFNLVDTLPPEIVYMGNLTMSPTATINTEPTVGQPAGTGNNTLDLTFASIVGNPVTGNAVVTFDYYIDETAAGTTAPTIPVNSGDPASVINTVTGSGQWDPLDTNDPVETISATATNRQEAVSLAVQKSATLVDDTNLTGVISPDDVYRFTLEVQVSDYFTFGDLEVTDVLGNGWEYLNTGSYVPTLTTTESSGGAVTNAALLPQETTSFDSNTGKTTVVWDISQALVDAGSDAILTGDDADGTPGGASTTATITYYARILGNLTDDGNIGEIPFTQGDLLRNTATISASVRENSDPTNTLGTETDDTSTTLQTPFGQIDSKTVSFINGAAPTPGLPISAGDEVTFSIIYTAPLGSYEDLEIIDNLPQNVFDSTEITTFNNIVSGTPPAAGVAQFGLASQDYVDAGGGPPTLSGVPNDNQINYDFGTFTAEPRETVRIEILFTTTVIDAIFADGLMLTNQATAFEDNVVNGMVDTTAIANFIYGQPELAITKGVIATDSTDPDVAFSATEGPVTFTAPGNSGARFSGTISSDALDTTPIDADLEGIDAGDLVTFAIVVENTGKAPSGAFDVTITDTLPAGFGVPTGGLNLSVTDGTGTRAITYTGDLFSGGMVLDDRSSEGALSAFDGTSGENLVIITYDLVAEQTVKAGDVMENTATVTNFTAFESSGGTSAINRADASLTDTAKAEVDAVDIVKTLEGREIGVQRANEVMVGEEFTFEVSINLPEGSYENVILSDEVSVGGVFGDFDMLSAVITAWNTNALTSSNGITLGSLGTVANDNKSVSFDVGDLVNLGNNFLSDDVITFEVTAQSLGGQTAEAGEQLTNKAKFVADGVSEDVSSRVELIEPQLTIDKTAPNNGVRAGQTVTYTIEVDNPVQAHDAPAYDLVLTDLLDPSIDLVVGSVTVTGGTGTTIVTGNTSSDATLKITADMLDVGETLTISYQAVVNSSIEAGTVIDNTASLTFDSLPDDNASDERDYAISDDASVISKKPTANKSVSATSNPDTSGRNLAISETVTYDIVITLPEGTNSDSSLRDILPTSPGTLDLISAEVISIGSNISGSALSAGATGTVNGNIIDFDFGDLINATDMVQDTRDEILVRVVAQLNDVTGNDAGDRLTNKAKFMTDQTVVWNSEHIWIVEPDMQIEKSTDVAEADAGDTVVYTITATNAGGAPAYDIIIDDGITDPNLEFSSPYASSIRIMDGNTDVTPTGADAPSHVFPTPSDGLQAVIPVLMPGQSIEITYEMVVKEGVAFASSIDNTATVTRYDSDRAGDTTDPDDGRVYSGPSDTHRLPTPDPQVTKTLVSSDDPLTNGASVGISETLTYEIEIVFPEGISDVILVDALPAGLTPISAELTTFHSSVSSDNLAQGDTDTSSSFITLGSDGGFVFDFGTIDNEGDNSAANDTALITVVAQVTDIAAVQGGGTLVNEARLSLVDPSTGTVLTHPNTGQPQTFTDDATANVVEPELDIDKSVSPSTADAGDTVTYTILTENVGGGPAYDILLNDPLDDVALILPSTQSGTIKILNANGVDVTPSGADAPTLVYPTSSDGLRASIPVLEAGHTIEIVFDATIINTLTFSTAVNNTAEVTRFDSDPDGDETDADDGRVYDNTLAGYTVPTDTAVVTSPDVQLTKTVLSTGDTSTSGSSVAIGETITYALTMTLPEGIADLTLTDTLPTGLSAVSAEIVSIGSGTSVTTANINAGDTETSSFVTLTSGTVTFDFGTVTVAATDDAAARDETIVIHLVAQVQDLPSVDAGDRLRNTGRLDVDDPSSGTPLQPDPRATADVRVVEPELNVVKTGPLVAEAGDTVPYTVTVTNDGTGPAHDVVLEDLLSNPHLALSGTPSFDLEGTSISPAVSLVGDGFRAVIGSIAVGETLTVTYNATLSASAPEAAIFSNTASVDYDTVSDGTPTSTDGRTYSDSDDHDVGTVPALYKEATGSSFSQTDRSAFETTDLDLVVGEDVTFTLTLVLPEAEMSSVVLIDTLPPGLSYVSAAFVSEGAQISGAADVVVTNVGAVTTFDFGAVSNTATGAMDAGDHVKVTLTARVEDVTAVAEAASLVNTATLDVTAGGVVLDTVTASDAIDVVEPSLTIDKSGPLAADPGDRVTYVVEIENTGTGPAFDILVADAIADSQLTLVSGSVTATLNGAQLSPTVTETNGGFSFLASTLLPNDVLRVSYEADVDVGFAQGDLLSNTVTADFDTVPDGDPASDTGREESVTDTHAIVPGALLSKATVASSIADTGDSAGTAGVTDLNIGETVTYALTVTFPEIDIDGAVLVDTLPTGLSFVSSSIDSSATGLTGVIPSRSISGQEITFDFGAFTNPSDGSIGADDQVVILVTAQVEDVTTNQDAVALSNTATLTLTPQGQAAMDPITATAPVDIVTPVLSVNKSGNTAVNPGSDASYTVSVVNSGTGPAFDILVADVLDNAHLSYNAGSLTATIDTVDITSGLSVTSTATGFETLVAKLLPGETLEVTYTARLDANAPAAHSFDNTATITFDTVPDNDPRSTTGRTATDSDDHAIATGPSITKTVLSTDFSETGTAVGNTGLVDLNVGETVTYAYELTLPEIPLDSVVLSDVLGPELELIADSVNVTSIGAGMTAVNTPPVVTETNGQTFTIDFGAVNNPSDGSIGADDKILIQVSARVIDVPTAQSGRVTDNTVSATILPTGPDGQMTPVTATAQVEIVDPNLTIDKVGPVALYGGETASYTLTLTNTGNGPAYDVAITDTLSDANLALVSGSVSLALDGTTITPSVTETSSGFTVMIPVIEPGETLVVNYNALLSTTAPNLQPLTNTATAVYDTVPDGDANSPTGRTETVTDSDSVLSIRGLEKTVVSSSNPDTGTAQGDNSLTDLTIGEQVTYALLVTLPETDLDSIVITDTLPTGLGFVSASIGTPGSNISLTAPGTPVNSGQVTTFDLGASTSLGDGTIDAQDQITLTLVAVVQDITANTNGALLTNSADLVITPSGETPLSPQADTKTIEVVEPELNVVKTVSDTSPFLGDTVTYTVVVANDGAATAPIYNTVISDPLPFQLSSAGGITVSDPSLATVTAGSAAGDTQLSISVPRLAQGESVTITYDVFIGFQTSTSNAVTNVASVEGTSTPTASDPETRIYTASDPATFTGTTASSPAQVSDPFSNLGIDDAWFLPVLAIDPIYSGTAEPGSNVTIRLYGPQGEQTGLRHVLADAGGHWIAIFPRTEIDSPYDDSMFATLQGSRVFNAPVELLDQRPTTELASLGETRFARVGTDLSTESYGISLSADRPSTLPQSHGMFNARTFYASTFQQGAFADADTLRVDEVFEDIAGLTVQSLYEASANPLGNGLNRFNQEFLSEATATPGSPH</sequence>